<dbReference type="CDD" id="cd02440">
    <property type="entry name" value="AdoMet_MTases"/>
    <property type="match status" value="1"/>
</dbReference>
<reference evidence="5" key="1">
    <citation type="submission" date="2016-02" db="EMBL/GenBank/DDBJ databases">
        <title>Comparative genomics of biotechnologically important yeasts.</title>
        <authorList>
            <consortium name="DOE Joint Genome Institute"/>
            <person name="Riley R."/>
            <person name="Haridas S."/>
            <person name="Wolfe K.H."/>
            <person name="Lopes M.R."/>
            <person name="Hittinger C.T."/>
            <person name="Goker M."/>
            <person name="Salamov A."/>
            <person name="Wisecaver J."/>
            <person name="Long T.M."/>
            <person name="Aerts A.L."/>
            <person name="Barry K."/>
            <person name="Choi C."/>
            <person name="Clum A."/>
            <person name="Coughlan A.Y."/>
            <person name="Deshpande S."/>
            <person name="Douglass A.P."/>
            <person name="Hanson S.J."/>
            <person name="Klenk H.-P."/>
            <person name="Labutti K."/>
            <person name="Lapidus A."/>
            <person name="Lindquist E."/>
            <person name="Lipzen A."/>
            <person name="Meier-Kolthoff J.P."/>
            <person name="Ohm R.A."/>
            <person name="Otillar R.P."/>
            <person name="Pangilinan J."/>
            <person name="Peng Y."/>
            <person name="Rokas A."/>
            <person name="Rosa C.A."/>
            <person name="Scheuner C."/>
            <person name="Sibirny A.A."/>
            <person name="Slot J.C."/>
            <person name="Stielow J.B."/>
            <person name="Sun H."/>
            <person name="Kurtzman C.P."/>
            <person name="Blackwell M."/>
            <person name="Jeffries T.W."/>
            <person name="Grigoriev I.V."/>
        </authorList>
    </citation>
    <scope>NUCLEOTIDE SEQUENCE [LARGE SCALE GENOMIC DNA]</scope>
    <source>
        <strain evidence="5">NRRL Y-17796</strain>
    </source>
</reference>
<organism evidence="4 5">
    <name type="scientific">Tortispora caseinolytica NRRL Y-17796</name>
    <dbReference type="NCBI Taxonomy" id="767744"/>
    <lineage>
        <taxon>Eukaryota</taxon>
        <taxon>Fungi</taxon>
        <taxon>Dikarya</taxon>
        <taxon>Ascomycota</taxon>
        <taxon>Saccharomycotina</taxon>
        <taxon>Trigonopsidomycetes</taxon>
        <taxon>Trigonopsidales</taxon>
        <taxon>Trigonopsidaceae</taxon>
        <taxon>Tortispora</taxon>
    </lineage>
</organism>
<evidence type="ECO:0000256" key="2">
    <source>
        <dbReference type="ARBA" id="ARBA00022679"/>
    </source>
</evidence>
<accession>A0A1E4THT3</accession>
<proteinExistence type="predicted"/>
<protein>
    <recommendedName>
        <fullName evidence="3">Methyltransferase type 11 domain-containing protein</fullName>
    </recommendedName>
</protein>
<sequence length="212" mass="23908">MEKENTHVHQVYDKIASHFSNTRYKPWPQVSKYLNALPKGSIGADIGCGNGKYFTCSPNIVIGSDRSVELIKIALRRSVSTYSDAFVCDMLNMPYRNASLDFAISIAAIHHISTQDRRVQAIKNILAVLAPHGTALLYVWAKEQTNKKIQPENPDDLDVMVPWTTPDGTTYSRYYHLYREGDINIEIKLAGGKLIESGYERDNHWAVITHAV</sequence>
<dbReference type="GO" id="GO:0106335">
    <property type="term" value="F:tRNA (5-carboxymethyluridine(34)-5-O)-methyltransferase activity"/>
    <property type="evidence" value="ECO:0007669"/>
    <property type="project" value="TreeGrafter"/>
</dbReference>
<evidence type="ECO:0000313" key="4">
    <source>
        <dbReference type="EMBL" id="ODV91299.1"/>
    </source>
</evidence>
<gene>
    <name evidence="4" type="ORF">CANCADRAFT_3010</name>
</gene>
<dbReference type="Pfam" id="PF08241">
    <property type="entry name" value="Methyltransf_11"/>
    <property type="match status" value="1"/>
</dbReference>
<dbReference type="PANTHER" id="PTHR13069:SF21">
    <property type="entry name" value="ALKYLATED DNA REPAIR PROTEIN ALKB HOMOLOG 8"/>
    <property type="match status" value="1"/>
</dbReference>
<dbReference type="InterPro" id="IPR051422">
    <property type="entry name" value="AlkB_tRNA_MeTrf/Diox"/>
</dbReference>
<dbReference type="GO" id="GO:0030488">
    <property type="term" value="P:tRNA methylation"/>
    <property type="evidence" value="ECO:0007669"/>
    <property type="project" value="EnsemblFungi"/>
</dbReference>
<dbReference type="GO" id="GO:0000049">
    <property type="term" value="F:tRNA binding"/>
    <property type="evidence" value="ECO:0007669"/>
    <property type="project" value="TreeGrafter"/>
</dbReference>
<dbReference type="GO" id="GO:0043527">
    <property type="term" value="C:tRNA methyltransferase complex"/>
    <property type="evidence" value="ECO:0007669"/>
    <property type="project" value="EnsemblFungi"/>
</dbReference>
<keyword evidence="1" id="KW-0489">Methyltransferase</keyword>
<dbReference type="Proteomes" id="UP000095023">
    <property type="component" value="Unassembled WGS sequence"/>
</dbReference>
<dbReference type="EMBL" id="KV453842">
    <property type="protein sequence ID" value="ODV91299.1"/>
    <property type="molecule type" value="Genomic_DNA"/>
</dbReference>
<dbReference type="InterPro" id="IPR013216">
    <property type="entry name" value="Methyltransf_11"/>
</dbReference>
<dbReference type="GO" id="GO:0002098">
    <property type="term" value="P:tRNA wobble uridine modification"/>
    <property type="evidence" value="ECO:0007669"/>
    <property type="project" value="EnsemblFungi"/>
</dbReference>
<evidence type="ECO:0000259" key="3">
    <source>
        <dbReference type="Pfam" id="PF08241"/>
    </source>
</evidence>
<keyword evidence="2" id="KW-0808">Transferase</keyword>
<evidence type="ECO:0000313" key="5">
    <source>
        <dbReference type="Proteomes" id="UP000095023"/>
    </source>
</evidence>
<feature type="domain" description="Methyltransferase type 11" evidence="3">
    <location>
        <begin position="45"/>
        <end position="136"/>
    </location>
</feature>
<dbReference type="GO" id="GO:0008757">
    <property type="term" value="F:S-adenosylmethionine-dependent methyltransferase activity"/>
    <property type="evidence" value="ECO:0007669"/>
    <property type="project" value="InterPro"/>
</dbReference>
<dbReference type="GO" id="GO:0005737">
    <property type="term" value="C:cytoplasm"/>
    <property type="evidence" value="ECO:0007669"/>
    <property type="project" value="EnsemblFungi"/>
</dbReference>
<dbReference type="PANTHER" id="PTHR13069">
    <property type="entry name" value="ALKYLATED DNA REPAIR PROTEIN ALKB HOMOLOG 8"/>
    <property type="match status" value="1"/>
</dbReference>
<dbReference type="OrthoDB" id="271595at2759"/>
<dbReference type="GO" id="GO:0006448">
    <property type="term" value="P:regulation of translational elongation"/>
    <property type="evidence" value="ECO:0007669"/>
    <property type="project" value="EnsemblFungi"/>
</dbReference>
<evidence type="ECO:0000256" key="1">
    <source>
        <dbReference type="ARBA" id="ARBA00022603"/>
    </source>
</evidence>
<keyword evidence="5" id="KW-1185">Reference proteome</keyword>
<dbReference type="Gene3D" id="3.40.50.150">
    <property type="entry name" value="Vaccinia Virus protein VP39"/>
    <property type="match status" value="1"/>
</dbReference>
<name>A0A1E4THT3_9ASCO</name>
<dbReference type="InterPro" id="IPR029063">
    <property type="entry name" value="SAM-dependent_MTases_sf"/>
</dbReference>
<dbReference type="AlphaFoldDB" id="A0A1E4THT3"/>
<dbReference type="SUPFAM" id="SSF53335">
    <property type="entry name" value="S-adenosyl-L-methionine-dependent methyltransferases"/>
    <property type="match status" value="1"/>
</dbReference>
<dbReference type="GO" id="GO:0005634">
    <property type="term" value="C:nucleus"/>
    <property type="evidence" value="ECO:0007669"/>
    <property type="project" value="EnsemblFungi"/>
</dbReference>